<proteinExistence type="predicted"/>
<protein>
    <submittedName>
        <fullName evidence="2">Uncharacterized protein</fullName>
    </submittedName>
</protein>
<evidence type="ECO:0000313" key="2">
    <source>
        <dbReference type="EMBL" id="KAK7321085.1"/>
    </source>
</evidence>
<feature type="region of interest" description="Disordered" evidence="1">
    <location>
        <begin position="65"/>
        <end position="92"/>
    </location>
</feature>
<dbReference type="AlphaFoldDB" id="A0AAN9KNT1"/>
<reference evidence="2 3" key="1">
    <citation type="submission" date="2024-01" db="EMBL/GenBank/DDBJ databases">
        <title>The genomes of 5 underutilized Papilionoideae crops provide insights into root nodulation and disease resistanc.</title>
        <authorList>
            <person name="Jiang F."/>
        </authorList>
    </citation>
    <scope>NUCLEOTIDE SEQUENCE [LARGE SCALE GENOMIC DNA]</scope>
    <source>
        <strain evidence="2">LVBAO_FW01</strain>
        <tissue evidence="2">Leaves</tissue>
    </source>
</reference>
<comment type="caution">
    <text evidence="2">The sequence shown here is derived from an EMBL/GenBank/DDBJ whole genome shotgun (WGS) entry which is preliminary data.</text>
</comment>
<evidence type="ECO:0000313" key="3">
    <source>
        <dbReference type="Proteomes" id="UP001367508"/>
    </source>
</evidence>
<name>A0AAN9KNT1_CANGL</name>
<evidence type="ECO:0000256" key="1">
    <source>
        <dbReference type="SAM" id="MobiDB-lite"/>
    </source>
</evidence>
<dbReference type="EMBL" id="JAYMYQ010000007">
    <property type="protein sequence ID" value="KAK7321085.1"/>
    <property type="molecule type" value="Genomic_DNA"/>
</dbReference>
<keyword evidence="3" id="KW-1185">Reference proteome</keyword>
<gene>
    <name evidence="2" type="ORF">VNO77_31269</name>
</gene>
<dbReference type="Proteomes" id="UP001367508">
    <property type="component" value="Unassembled WGS sequence"/>
</dbReference>
<sequence length="116" mass="13383">MGEKRKKKNEERGEACRDEITWGPCMQRRKKRGEEEEVLGARRDFYFFLENWFFFGKKGLRSLEGGGGEGKSSLIGDGKNLKRDQHSSLRTGRCRNLQGEKLEVFLSQRVQNLGAL</sequence>
<accession>A0AAN9KNT1</accession>
<organism evidence="2 3">
    <name type="scientific">Canavalia gladiata</name>
    <name type="common">Sword bean</name>
    <name type="synonym">Dolichos gladiatus</name>
    <dbReference type="NCBI Taxonomy" id="3824"/>
    <lineage>
        <taxon>Eukaryota</taxon>
        <taxon>Viridiplantae</taxon>
        <taxon>Streptophyta</taxon>
        <taxon>Embryophyta</taxon>
        <taxon>Tracheophyta</taxon>
        <taxon>Spermatophyta</taxon>
        <taxon>Magnoliopsida</taxon>
        <taxon>eudicotyledons</taxon>
        <taxon>Gunneridae</taxon>
        <taxon>Pentapetalae</taxon>
        <taxon>rosids</taxon>
        <taxon>fabids</taxon>
        <taxon>Fabales</taxon>
        <taxon>Fabaceae</taxon>
        <taxon>Papilionoideae</taxon>
        <taxon>50 kb inversion clade</taxon>
        <taxon>NPAAA clade</taxon>
        <taxon>indigoferoid/millettioid clade</taxon>
        <taxon>Phaseoleae</taxon>
        <taxon>Canavalia</taxon>
    </lineage>
</organism>